<gene>
    <name evidence="2" type="ORF">NZD86_07805</name>
</gene>
<name>A0ABY6Z664_9BACL</name>
<dbReference type="InterPro" id="IPR011703">
    <property type="entry name" value="ATPase_AAA-3"/>
</dbReference>
<dbReference type="EMBL" id="CP104064">
    <property type="protein sequence ID" value="WAH38371.1"/>
    <property type="molecule type" value="Genomic_DNA"/>
</dbReference>
<dbReference type="RefSeq" id="WP_268045937.1">
    <property type="nucleotide sequence ID" value="NZ_CP104064.1"/>
</dbReference>
<dbReference type="InterPro" id="IPR041628">
    <property type="entry name" value="ChlI/MoxR_AAA_lid"/>
</dbReference>
<dbReference type="InterPro" id="IPR003593">
    <property type="entry name" value="AAA+_ATPase"/>
</dbReference>
<dbReference type="Pfam" id="PF07726">
    <property type="entry name" value="AAA_3"/>
    <property type="match status" value="1"/>
</dbReference>
<evidence type="ECO:0000313" key="2">
    <source>
        <dbReference type="EMBL" id="WAH38371.1"/>
    </source>
</evidence>
<evidence type="ECO:0000259" key="1">
    <source>
        <dbReference type="SMART" id="SM00382"/>
    </source>
</evidence>
<keyword evidence="3" id="KW-1185">Reference proteome</keyword>
<reference evidence="2" key="1">
    <citation type="submission" date="2022-08" db="EMBL/GenBank/DDBJ databases">
        <title>Alicyclobacillus dauci DSM2870, complete genome.</title>
        <authorList>
            <person name="Wang Q."/>
            <person name="Cai R."/>
            <person name="Wang Z."/>
        </authorList>
    </citation>
    <scope>NUCLEOTIDE SEQUENCE</scope>
    <source>
        <strain evidence="2">DSM 28700</strain>
    </source>
</reference>
<accession>A0ABY6Z664</accession>
<dbReference type="InterPro" id="IPR050764">
    <property type="entry name" value="CbbQ/NirQ/NorQ/GpvN"/>
</dbReference>
<dbReference type="PIRSF" id="PIRSF002849">
    <property type="entry name" value="AAA_ATPase_chaperone_MoxR_prd"/>
    <property type="match status" value="1"/>
</dbReference>
<organism evidence="2 3">
    <name type="scientific">Alicyclobacillus dauci</name>
    <dbReference type="NCBI Taxonomy" id="1475485"/>
    <lineage>
        <taxon>Bacteria</taxon>
        <taxon>Bacillati</taxon>
        <taxon>Bacillota</taxon>
        <taxon>Bacilli</taxon>
        <taxon>Bacillales</taxon>
        <taxon>Alicyclobacillaceae</taxon>
        <taxon>Alicyclobacillus</taxon>
    </lineage>
</organism>
<dbReference type="Gene3D" id="1.10.8.80">
    <property type="entry name" value="Magnesium chelatase subunit I, C-Terminal domain"/>
    <property type="match status" value="1"/>
</dbReference>
<feature type="domain" description="AAA+ ATPase" evidence="1">
    <location>
        <begin position="52"/>
        <end position="193"/>
    </location>
</feature>
<dbReference type="PANTHER" id="PTHR42759">
    <property type="entry name" value="MOXR FAMILY PROTEIN"/>
    <property type="match status" value="1"/>
</dbReference>
<protein>
    <submittedName>
        <fullName evidence="2">MoxR family ATPase</fullName>
    </submittedName>
</protein>
<dbReference type="Gene3D" id="3.40.50.300">
    <property type="entry name" value="P-loop containing nucleotide triphosphate hydrolases"/>
    <property type="match status" value="1"/>
</dbReference>
<dbReference type="SUPFAM" id="SSF52540">
    <property type="entry name" value="P-loop containing nucleoside triphosphate hydrolases"/>
    <property type="match status" value="1"/>
</dbReference>
<dbReference type="CDD" id="cd00009">
    <property type="entry name" value="AAA"/>
    <property type="match status" value="1"/>
</dbReference>
<proteinExistence type="predicted"/>
<evidence type="ECO:0000313" key="3">
    <source>
        <dbReference type="Proteomes" id="UP001164803"/>
    </source>
</evidence>
<dbReference type="Proteomes" id="UP001164803">
    <property type="component" value="Chromosome"/>
</dbReference>
<dbReference type="PANTHER" id="PTHR42759:SF5">
    <property type="entry name" value="METHANOL DEHYDROGENASE REGULATOR"/>
    <property type="match status" value="1"/>
</dbReference>
<sequence>MSDLLENERVSLLNQPSTTEIQAQIPSLIEQLSQKLVGQKATLELVVAACLAGGHVLLEDVPGTGKTTLAASLAQVLGLHFRRIQGTPDLLPADVVGATVFHPQDNDFEFHRGPVFTNVLLMDEINRATPRTQSALLEAMAERQVSADGVTYPLPQPFFVIATANPIESQGVFPLPEAQLDRFLVQLKLGYISADEEMDMVRRVVQQGRLELKAIFDEERVQAAQDEVRNIHVSDAVLRYLVNLCRATREHDQVLLGASPRAIVALTQYSQALSYIAGRTFVTPDDVKRAIEPILAHRLRLNIDWMGDDGARQVIRDVLESVPVPNERVEA</sequence>
<dbReference type="Pfam" id="PF17863">
    <property type="entry name" value="AAA_lid_2"/>
    <property type="match status" value="1"/>
</dbReference>
<dbReference type="SMART" id="SM00382">
    <property type="entry name" value="AAA"/>
    <property type="match status" value="1"/>
</dbReference>
<dbReference type="InterPro" id="IPR027417">
    <property type="entry name" value="P-loop_NTPase"/>
</dbReference>